<sequence length="133" mass="14902">MTLCTVDRGSARKRILLVEDDGATRFMMSEMLEELGVECIEAEDGRRCLERLADEADRIDLVLMDIHMRPMTGLEAIAAIRSSPDDPPRQMRIIAVTADQALHDPELVRARGFNDVIPKPVSFARIRDAVQAL</sequence>
<keyword evidence="4" id="KW-1185">Reference proteome</keyword>
<evidence type="ECO:0000259" key="2">
    <source>
        <dbReference type="PROSITE" id="PS50110"/>
    </source>
</evidence>
<dbReference type="EMBL" id="JBHTMU010000020">
    <property type="protein sequence ID" value="MFD1343169.1"/>
    <property type="molecule type" value="Genomic_DNA"/>
</dbReference>
<dbReference type="InterPro" id="IPR011006">
    <property type="entry name" value="CheY-like_superfamily"/>
</dbReference>
<dbReference type="SUPFAM" id="SSF52172">
    <property type="entry name" value="CheY-like"/>
    <property type="match status" value="1"/>
</dbReference>
<dbReference type="InterPro" id="IPR001789">
    <property type="entry name" value="Sig_transdc_resp-reg_receiver"/>
</dbReference>
<dbReference type="PANTHER" id="PTHR43228:SF1">
    <property type="entry name" value="TWO-COMPONENT RESPONSE REGULATOR ARR22"/>
    <property type="match status" value="1"/>
</dbReference>
<comment type="caution">
    <text evidence="3">The sequence shown here is derived from an EMBL/GenBank/DDBJ whole genome shotgun (WGS) entry which is preliminary data.</text>
</comment>
<dbReference type="PROSITE" id="PS50110">
    <property type="entry name" value="RESPONSE_REGULATORY"/>
    <property type="match status" value="1"/>
</dbReference>
<evidence type="ECO:0000313" key="4">
    <source>
        <dbReference type="Proteomes" id="UP001597135"/>
    </source>
</evidence>
<dbReference type="Proteomes" id="UP001597135">
    <property type="component" value="Unassembled WGS sequence"/>
</dbReference>
<organism evidence="3 4">
    <name type="scientific">Litorisediminicola beolgyonensis</name>
    <dbReference type="NCBI Taxonomy" id="1173614"/>
    <lineage>
        <taxon>Bacteria</taxon>
        <taxon>Pseudomonadati</taxon>
        <taxon>Pseudomonadota</taxon>
        <taxon>Alphaproteobacteria</taxon>
        <taxon>Rhodobacterales</taxon>
        <taxon>Paracoccaceae</taxon>
        <taxon>Litorisediminicola</taxon>
    </lineage>
</organism>
<dbReference type="SMART" id="SM00448">
    <property type="entry name" value="REC"/>
    <property type="match status" value="1"/>
</dbReference>
<feature type="modified residue" description="4-aspartylphosphate" evidence="1">
    <location>
        <position position="65"/>
    </location>
</feature>
<dbReference type="Pfam" id="PF00072">
    <property type="entry name" value="Response_reg"/>
    <property type="match status" value="1"/>
</dbReference>
<protein>
    <submittedName>
        <fullName evidence="3">Response regulator</fullName>
    </submittedName>
</protein>
<gene>
    <name evidence="3" type="ORF">ACFQ4E_12125</name>
</gene>
<proteinExistence type="predicted"/>
<dbReference type="InterPro" id="IPR052048">
    <property type="entry name" value="ST_Response_Regulator"/>
</dbReference>
<reference evidence="4" key="1">
    <citation type="journal article" date="2019" name="Int. J. Syst. Evol. Microbiol.">
        <title>The Global Catalogue of Microorganisms (GCM) 10K type strain sequencing project: providing services to taxonomists for standard genome sequencing and annotation.</title>
        <authorList>
            <consortium name="The Broad Institute Genomics Platform"/>
            <consortium name="The Broad Institute Genome Sequencing Center for Infectious Disease"/>
            <person name="Wu L."/>
            <person name="Ma J."/>
        </authorList>
    </citation>
    <scope>NUCLEOTIDE SEQUENCE [LARGE SCALE GENOMIC DNA]</scope>
    <source>
        <strain evidence="4">CCUG 62953</strain>
    </source>
</reference>
<dbReference type="RefSeq" id="WP_386803875.1">
    <property type="nucleotide sequence ID" value="NZ_JBHTMU010000020.1"/>
</dbReference>
<accession>A0ABW3ZJ89</accession>
<evidence type="ECO:0000256" key="1">
    <source>
        <dbReference type="PROSITE-ProRule" id="PRU00169"/>
    </source>
</evidence>
<feature type="domain" description="Response regulatory" evidence="2">
    <location>
        <begin position="14"/>
        <end position="133"/>
    </location>
</feature>
<keyword evidence="1" id="KW-0597">Phosphoprotein</keyword>
<dbReference type="Gene3D" id="3.40.50.2300">
    <property type="match status" value="1"/>
</dbReference>
<evidence type="ECO:0000313" key="3">
    <source>
        <dbReference type="EMBL" id="MFD1343169.1"/>
    </source>
</evidence>
<dbReference type="PANTHER" id="PTHR43228">
    <property type="entry name" value="TWO-COMPONENT RESPONSE REGULATOR"/>
    <property type="match status" value="1"/>
</dbReference>
<name>A0ABW3ZJ89_9RHOB</name>
<dbReference type="CDD" id="cd17546">
    <property type="entry name" value="REC_hyHK_CKI1_RcsC-like"/>
    <property type="match status" value="1"/>
</dbReference>